<dbReference type="FunFam" id="3.40.50.300:FF:000861">
    <property type="entry name" value="Fanconi anemia, complementation group M"/>
    <property type="match status" value="1"/>
</dbReference>
<feature type="compositionally biased region" description="Basic residues" evidence="10">
    <location>
        <begin position="1419"/>
        <end position="1433"/>
    </location>
</feature>
<evidence type="ECO:0000256" key="7">
    <source>
        <dbReference type="ARBA" id="ARBA00023242"/>
    </source>
</evidence>
<dbReference type="GO" id="GO:0005634">
    <property type="term" value="C:nucleus"/>
    <property type="evidence" value="ECO:0007669"/>
    <property type="project" value="UniProtKB-SubCell"/>
</dbReference>
<dbReference type="CDD" id="cd18033">
    <property type="entry name" value="DEXDc_FANCM"/>
    <property type="match status" value="1"/>
</dbReference>
<keyword evidence="5" id="KW-0347">Helicase</keyword>
<keyword evidence="14" id="KW-1185">Reference proteome</keyword>
<feature type="region of interest" description="Disordered" evidence="10">
    <location>
        <begin position="1178"/>
        <end position="1207"/>
    </location>
</feature>
<dbReference type="GO" id="GO:0016887">
    <property type="term" value="F:ATP hydrolysis activity"/>
    <property type="evidence" value="ECO:0007669"/>
    <property type="project" value="RHEA"/>
</dbReference>
<dbReference type="PANTHER" id="PTHR14025">
    <property type="entry name" value="FANCONI ANEMIA GROUP M FANCM FAMILY MEMBER"/>
    <property type="match status" value="1"/>
</dbReference>
<feature type="compositionally biased region" description="Basic residues" evidence="10">
    <location>
        <begin position="1382"/>
        <end position="1391"/>
    </location>
</feature>
<dbReference type="GO" id="GO:0045003">
    <property type="term" value="P:double-strand break repair via synthesis-dependent strand annealing"/>
    <property type="evidence" value="ECO:0007669"/>
    <property type="project" value="TreeGrafter"/>
</dbReference>
<dbReference type="RefSeq" id="XP_013240409.1">
    <property type="nucleotide sequence ID" value="XM_013384955.1"/>
</dbReference>
<dbReference type="GO" id="GO:0036297">
    <property type="term" value="P:interstrand cross-link repair"/>
    <property type="evidence" value="ECO:0007669"/>
    <property type="project" value="UniProtKB-ARBA"/>
</dbReference>
<organism evidence="13 14">
    <name type="scientific">Tilletiaria anomala (strain ATCC 24038 / CBS 436.72 / UBC 951)</name>
    <dbReference type="NCBI Taxonomy" id="1037660"/>
    <lineage>
        <taxon>Eukaryota</taxon>
        <taxon>Fungi</taxon>
        <taxon>Dikarya</taxon>
        <taxon>Basidiomycota</taxon>
        <taxon>Ustilaginomycotina</taxon>
        <taxon>Exobasidiomycetes</taxon>
        <taxon>Georgefischeriales</taxon>
        <taxon>Tilletiariaceae</taxon>
        <taxon>Tilletiaria</taxon>
    </lineage>
</organism>
<evidence type="ECO:0000259" key="12">
    <source>
        <dbReference type="PROSITE" id="PS51194"/>
    </source>
</evidence>
<feature type="compositionally biased region" description="Basic and acidic residues" evidence="10">
    <location>
        <begin position="1442"/>
        <end position="1454"/>
    </location>
</feature>
<dbReference type="InterPro" id="IPR014001">
    <property type="entry name" value="Helicase_ATP-bd"/>
</dbReference>
<dbReference type="GeneID" id="25263047"/>
<dbReference type="SMART" id="SM00490">
    <property type="entry name" value="HELICc"/>
    <property type="match status" value="1"/>
</dbReference>
<sequence length="1580" mass="171284">MDADDEFGFDDADDAIAQLADDDLFLPKAQMDRVFHRQCQSGDAVQDPQLGPASLRSGLAAASTSIATHLRRTGMEKAGTSSEDAIPLFRGEDEEDDLNSRPGSGTRCTPALGRTEVNGSTAAPTAFKVPTMAARPGVTTARRVLSGPVESNISNVPQTNGWAAKGTTSSHSASAVAKGKQPGRLPQRGHAGVDVIEMDDLEDEFDDSFFQYADEVELRAMSSAGTPNSTRTNGSHTAVGQRRSTPGVFRPRQSSGSGSGAEGGGNNATGGLRQMNLFGKAISHEAPSRPAVRAPGLLVLSANRSHSSGANGAQTSTSASGGAGHAVATGRSRSGGIGMGAKKWDRNVRAASGPAWQRQRALASVGAGSLVVNTSSDELQEDWDESRRSHRLAGVGMYSAGVVGRASVNPQQHQLLEIANAGPPLPMKNKIDEEAAKTWIYPTNMEARDYQYNIVSKALFNNVLVALPTGLGKTFIAAVVILNFFRWYPHGKIIFVAPTRPLVGQQQMACHGICGLPWDVAIELTGETRSSIREEDWKAKRIFYMTPQTLNNDLEKGNCDARDVVCIVIDEAHRATGRFAYTTIMQLLMARNPYFRVLALSATPGKDSEHVQMVIDNLHINAIEIRTDDAIDIRRYVHRKSESVVRVARDPVIESLKDKWASLMEKNYLKAIKSFQLLRGDQKAETIKPYTLQSLQRTAHDVLKAKPYLRKTIAGAQQMAFAMSFLLDSSAMIFRDRVLAICDGDGKGGSGSSKSAINRGLAEVQDILTEVNSLKVNDKFYRHPKMDMLREILEQHFNEDEIAALQDQDQAEASGNKVSHMRTRAMVFCSSRECVEEIVANLNSVNMDACRFVGQQADRNGSRGMGQAEQKQVIRDFKEGKYRVLVATSIGEEGLDIGEIDLIVCYDATSDPVRMLQRVGRTGRKRDGKVVLLVTEGRDDFKHENAREKHGNVLKSITNGKYELYDDVERMVPPHIHPAVEKKAVPQPEFDTSMISNGRSRSSRTAASSKKGKKMKDPMRGVPEDDFAGFSKASELGNRPSMKGQKRSSGMLSDDTSDDDILCGRRAPANGHGTATRDADSEEEQHDTLSTDLALVLDDNSDDDLLTGFSTVNQILARAPRRDKSTGAARTGKAGVTQVGRSSTSINTSLKNTRNNHALARAQPAAKRPATVRSAVQPKGLARGGHQSACVAPTTASPTFNGPPMGRVHPLLAQFLQKENGVDDPAPSKPEAGKVQEKRMGNERHAAKPLSASNAPLQHIDLNVIKPSAAAEREPDSDTSSQPWSQKPLAIATSIPQNSIFTSQSDEEPLAATASKRSLNKGVQNDADLSDVPLSKVKPRAPSPHGPISSDLRQVSAAHDMQKARDHPGSYEEEIDTSPLIVRKRGQKRGPHILAQNSSSPPHKKQVVSIPETPPAVAPRKRKQAKRKIRNSPRSRMLFQYEADRSTDEEQHGESDEDDEGINTDSDSDDDRRAVGAFEATQAPAGYNQQAIYMQSLLSQEAPTPFRGGRSAANLFPGIGGRFGEKGDGGTGISKARRPVMLSSDAAAQDDDHYSMDSFVVDEDVLEYEDGYNGQDDSEL</sequence>
<dbReference type="GO" id="GO:0005524">
    <property type="term" value="F:ATP binding"/>
    <property type="evidence" value="ECO:0007669"/>
    <property type="project" value="UniProtKB-UniRule"/>
</dbReference>
<feature type="compositionally biased region" description="Basic and acidic residues" evidence="10">
    <location>
        <begin position="1231"/>
        <end position="1246"/>
    </location>
</feature>
<reference evidence="13 14" key="1">
    <citation type="submission" date="2014-05" db="EMBL/GenBank/DDBJ databases">
        <title>Draft genome sequence of a rare smut relative, Tilletiaria anomala UBC 951.</title>
        <authorList>
            <consortium name="DOE Joint Genome Institute"/>
            <person name="Toome M."/>
            <person name="Kuo A."/>
            <person name="Henrissat B."/>
            <person name="Lipzen A."/>
            <person name="Tritt A."/>
            <person name="Yoshinaga Y."/>
            <person name="Zane M."/>
            <person name="Barry K."/>
            <person name="Grigoriev I.V."/>
            <person name="Spatafora J.W."/>
            <person name="Aimea M.C."/>
        </authorList>
    </citation>
    <scope>NUCLEOTIDE SEQUENCE [LARGE SCALE GENOMIC DNA]</scope>
    <source>
        <strain evidence="13 14">UBC 951</strain>
    </source>
</reference>
<feature type="region of interest" description="Disordered" evidence="10">
    <location>
        <begin position="304"/>
        <end position="340"/>
    </location>
</feature>
<dbReference type="InterPro" id="IPR044749">
    <property type="entry name" value="FANCM_DEXDc"/>
</dbReference>
<dbReference type="GO" id="GO:0009378">
    <property type="term" value="F:four-way junction helicase activity"/>
    <property type="evidence" value="ECO:0007669"/>
    <property type="project" value="TreeGrafter"/>
</dbReference>
<accession>A0A066V757</accession>
<keyword evidence="3" id="KW-0547">Nucleotide-binding</keyword>
<feature type="compositionally biased region" description="Low complexity" evidence="10">
    <location>
        <begin position="996"/>
        <end position="1009"/>
    </location>
</feature>
<feature type="region of interest" description="Disordered" evidence="10">
    <location>
        <begin position="1121"/>
        <end position="1149"/>
    </location>
</feature>
<dbReference type="PROSITE" id="PS51192">
    <property type="entry name" value="HELICASE_ATP_BIND_1"/>
    <property type="match status" value="1"/>
</dbReference>
<dbReference type="GO" id="GO:0043138">
    <property type="term" value="F:3'-5' DNA helicase activity"/>
    <property type="evidence" value="ECO:0007669"/>
    <property type="project" value="TreeGrafter"/>
</dbReference>
<dbReference type="Pfam" id="PF00270">
    <property type="entry name" value="DEAD"/>
    <property type="match status" value="1"/>
</dbReference>
<feature type="compositionally biased region" description="Gly residues" evidence="10">
    <location>
        <begin position="257"/>
        <end position="268"/>
    </location>
</feature>
<evidence type="ECO:0000256" key="1">
    <source>
        <dbReference type="ARBA" id="ARBA00004123"/>
    </source>
</evidence>
<evidence type="ECO:0000313" key="13">
    <source>
        <dbReference type="EMBL" id="KDN37577.1"/>
    </source>
</evidence>
<feature type="domain" description="Helicase C-terminal" evidence="12">
    <location>
        <begin position="810"/>
        <end position="980"/>
    </location>
</feature>
<keyword evidence="4 13" id="KW-0378">Hydrolase</keyword>
<dbReference type="InterPro" id="IPR011545">
    <property type="entry name" value="DEAD/DEAH_box_helicase_dom"/>
</dbReference>
<feature type="domain" description="Helicase ATP-binding" evidence="11">
    <location>
        <begin position="454"/>
        <end position="622"/>
    </location>
</feature>
<evidence type="ECO:0000256" key="8">
    <source>
        <dbReference type="ARBA" id="ARBA00047995"/>
    </source>
</evidence>
<dbReference type="InterPro" id="IPR001650">
    <property type="entry name" value="Helicase_C-like"/>
</dbReference>
<dbReference type="InParanoid" id="A0A066V757"/>
<feature type="compositionally biased region" description="Acidic residues" evidence="10">
    <location>
        <begin position="1455"/>
        <end position="1469"/>
    </location>
</feature>
<name>A0A066V757_TILAU</name>
<comment type="caution">
    <text evidence="13">The sequence shown here is derived from an EMBL/GenBank/DDBJ whole genome shotgun (WGS) entry which is preliminary data.</text>
</comment>
<evidence type="ECO:0000256" key="4">
    <source>
        <dbReference type="ARBA" id="ARBA00022801"/>
    </source>
</evidence>
<dbReference type="SMART" id="SM00487">
    <property type="entry name" value="DEXDc"/>
    <property type="match status" value="1"/>
</dbReference>
<dbReference type="Pfam" id="PF00271">
    <property type="entry name" value="Helicase_C"/>
    <property type="match status" value="1"/>
</dbReference>
<comment type="subunit">
    <text evidence="9">Interacts with the MHF histone-fold complex to form the FANCM-MHF complex.</text>
</comment>
<comment type="subcellular location">
    <subcellularLocation>
        <location evidence="1 9">Nucleus</location>
    </subcellularLocation>
</comment>
<feature type="region of interest" description="Disordered" evidence="10">
    <location>
        <begin position="72"/>
        <end position="117"/>
    </location>
</feature>
<evidence type="ECO:0000256" key="9">
    <source>
        <dbReference type="RuleBase" id="RU367027"/>
    </source>
</evidence>
<dbReference type="OMA" id="WDREAYL"/>
<dbReference type="Proteomes" id="UP000027361">
    <property type="component" value="Unassembled WGS sequence"/>
</dbReference>
<dbReference type="HOGENOM" id="CLU_002513_5_0_1"/>
<feature type="region of interest" description="Disordered" evidence="10">
    <location>
        <begin position="222"/>
        <end position="272"/>
    </location>
</feature>
<protein>
    <recommendedName>
        <fullName evidence="9">ATP-dependent DNA helicase</fullName>
        <ecNumber evidence="9">3.6.4.12</ecNumber>
    </recommendedName>
</protein>
<evidence type="ECO:0000256" key="6">
    <source>
        <dbReference type="ARBA" id="ARBA00022840"/>
    </source>
</evidence>
<comment type="catalytic activity">
    <reaction evidence="8 9">
        <text>ATP + H2O = ADP + phosphate + H(+)</text>
        <dbReference type="Rhea" id="RHEA:13065"/>
        <dbReference type="ChEBI" id="CHEBI:15377"/>
        <dbReference type="ChEBI" id="CHEBI:15378"/>
        <dbReference type="ChEBI" id="CHEBI:30616"/>
        <dbReference type="ChEBI" id="CHEBI:43474"/>
        <dbReference type="ChEBI" id="CHEBI:456216"/>
        <dbReference type="EC" id="3.6.4.12"/>
    </reaction>
</comment>
<feature type="compositionally biased region" description="Polar residues" evidence="10">
    <location>
        <begin position="1139"/>
        <end position="1149"/>
    </location>
</feature>
<evidence type="ECO:0000256" key="10">
    <source>
        <dbReference type="SAM" id="MobiDB-lite"/>
    </source>
</evidence>
<dbReference type="InterPro" id="IPR027417">
    <property type="entry name" value="P-loop_NTPase"/>
</dbReference>
<feature type="compositionally biased region" description="Polar residues" evidence="10">
    <location>
        <begin position="304"/>
        <end position="320"/>
    </location>
</feature>
<feature type="compositionally biased region" description="Basic and acidic residues" evidence="10">
    <location>
        <begin position="1360"/>
        <end position="1370"/>
    </location>
</feature>
<dbReference type="EMBL" id="JMSN01000136">
    <property type="protein sequence ID" value="KDN37577.1"/>
    <property type="molecule type" value="Genomic_DNA"/>
</dbReference>
<dbReference type="OrthoDB" id="164902at2759"/>
<keyword evidence="7" id="KW-0539">Nucleus</keyword>
<evidence type="ECO:0000313" key="14">
    <source>
        <dbReference type="Proteomes" id="UP000027361"/>
    </source>
</evidence>
<feature type="region of interest" description="Disordered" evidence="10">
    <location>
        <begin position="1297"/>
        <end position="1471"/>
    </location>
</feature>
<keyword evidence="6" id="KW-0067">ATP-binding</keyword>
<dbReference type="PANTHER" id="PTHR14025:SF20">
    <property type="entry name" value="FANCONI ANEMIA GROUP M PROTEIN"/>
    <property type="match status" value="1"/>
</dbReference>
<feature type="compositionally biased region" description="Polar residues" evidence="10">
    <location>
        <begin position="223"/>
        <end position="244"/>
    </location>
</feature>
<feature type="region of interest" description="Disordered" evidence="10">
    <location>
        <begin position="977"/>
        <end position="1089"/>
    </location>
</feature>
<comment type="similarity">
    <text evidence="2 9">Belongs to the DEAD box helicase family. DEAH subfamily. FANCM sub-subfamily.</text>
</comment>
<dbReference type="STRING" id="1037660.A0A066V757"/>
<feature type="region of interest" description="Disordered" evidence="10">
    <location>
        <begin position="1220"/>
        <end position="1260"/>
    </location>
</feature>
<dbReference type="SUPFAM" id="SSF52540">
    <property type="entry name" value="P-loop containing nucleoside triphosphate hydrolases"/>
    <property type="match status" value="1"/>
</dbReference>
<dbReference type="EC" id="3.6.4.12" evidence="9"/>
<evidence type="ECO:0000256" key="3">
    <source>
        <dbReference type="ARBA" id="ARBA00022741"/>
    </source>
</evidence>
<evidence type="ECO:0000256" key="2">
    <source>
        <dbReference type="ARBA" id="ARBA00009889"/>
    </source>
</evidence>
<dbReference type="Gene3D" id="3.40.50.300">
    <property type="entry name" value="P-loop containing nucleotide triphosphate hydrolases"/>
    <property type="match status" value="2"/>
</dbReference>
<comment type="function">
    <text evidence="9">ATP-dependent DNA helicase involved in DNA damage repair by homologous recombination and in genome maintenance. Capable of unwinding D-loops. Plays a role in limiting crossover recombinants during mitotic DNA double-strand break (DSB) repair. Component of a FANCM-MHF complex which promotes gene conversion at blocked replication forks, probably by reversal of the stalled fork.</text>
</comment>
<dbReference type="GO" id="GO:0000400">
    <property type="term" value="F:four-way junction DNA binding"/>
    <property type="evidence" value="ECO:0007669"/>
    <property type="project" value="TreeGrafter"/>
</dbReference>
<gene>
    <name evidence="13" type="ORF">K437DRAFT_240606</name>
</gene>
<dbReference type="PROSITE" id="PS51194">
    <property type="entry name" value="HELICASE_CTER"/>
    <property type="match status" value="1"/>
</dbReference>
<evidence type="ECO:0000259" key="11">
    <source>
        <dbReference type="PROSITE" id="PS51192"/>
    </source>
</evidence>
<proteinExistence type="inferred from homology"/>
<evidence type="ECO:0000256" key="5">
    <source>
        <dbReference type="ARBA" id="ARBA00022806"/>
    </source>
</evidence>